<dbReference type="FunFam" id="3.40.50.1000:FF:000019">
    <property type="entry name" value="Mitochondrial import inner membrane translocase subunit TIM50"/>
    <property type="match status" value="1"/>
</dbReference>
<evidence type="ECO:0000256" key="6">
    <source>
        <dbReference type="ARBA" id="ARBA00022792"/>
    </source>
</evidence>
<evidence type="ECO:0000256" key="14">
    <source>
        <dbReference type="SAM" id="MobiDB-lite"/>
    </source>
</evidence>
<evidence type="ECO:0000256" key="10">
    <source>
        <dbReference type="ARBA" id="ARBA00023010"/>
    </source>
</evidence>
<evidence type="ECO:0000256" key="7">
    <source>
        <dbReference type="ARBA" id="ARBA00022927"/>
    </source>
</evidence>
<dbReference type="Gene3D" id="3.40.50.1000">
    <property type="entry name" value="HAD superfamily/HAD-like"/>
    <property type="match status" value="1"/>
</dbReference>
<evidence type="ECO:0000256" key="5">
    <source>
        <dbReference type="ARBA" id="ARBA00022692"/>
    </source>
</evidence>
<keyword evidence="4 13" id="KW-0813">Transport</keyword>
<comment type="subunit">
    <text evidence="13">Component of the TIM23 complex.</text>
</comment>
<dbReference type="InterPro" id="IPR036412">
    <property type="entry name" value="HAD-like_sf"/>
</dbReference>
<evidence type="ECO:0000313" key="16">
    <source>
        <dbReference type="EMBL" id="ANZ75293.1"/>
    </source>
</evidence>
<keyword evidence="11 13" id="KW-0496">Mitochondrion</keyword>
<evidence type="ECO:0000256" key="13">
    <source>
        <dbReference type="RuleBase" id="RU365079"/>
    </source>
</evidence>
<gene>
    <name evidence="16" type="primary">TIM50</name>
    <name evidence="16" type="ORF">ATY40_BA7501953</name>
</gene>
<dbReference type="InterPro" id="IPR023214">
    <property type="entry name" value="HAD_sf"/>
</dbReference>
<comment type="similarity">
    <text evidence="2 13">Belongs to the TIM50 family.</text>
</comment>
<dbReference type="PROSITE" id="PS50969">
    <property type="entry name" value="FCP1"/>
    <property type="match status" value="1"/>
</dbReference>
<evidence type="ECO:0000256" key="3">
    <source>
        <dbReference type="ARBA" id="ARBA00020799"/>
    </source>
</evidence>
<comment type="function">
    <text evidence="13">Essential component of the TIM23 complex, a complex that mediates the translocation of transit peptide-containing proteins across the mitochondrial inner membrane.</text>
</comment>
<dbReference type="EMBL" id="CP014585">
    <property type="protein sequence ID" value="ANZ75293.1"/>
    <property type="molecule type" value="Genomic_DNA"/>
</dbReference>
<dbReference type="CDD" id="cd07521">
    <property type="entry name" value="HAD_FCP1-like"/>
    <property type="match status" value="1"/>
</dbReference>
<sequence length="455" mass="52726">MFSLRRNISNLLKVSGRQALIRPAKSVLLKPLPVTFRNYATEKKDEKFQSILNDDLLAQAGVDLDAENSKSQDKKPNSDSEIHYSKPKGRKSISSIDQRREQRAKYAYFATYLALLGGVVYMARDWDENDPLYKAEENGYTPGLMWNRFYARFNELSNFFTEPAFDDLLPPPPPEPYRRPLTLVLTLDDLLIHSDWNPKTGWKTAKRPGLDYFLCYLSQYYEIVCFSSTSNSNLIIEKIDPYRAYFSYDLPREAGRIKDGKLIKDLSLLNRDLGKTVIIDVDPDCYSLQPENAIPMEKWDGKRDDKLVRLIPFLEYLATQPIKDVRPVLSSYGDKKDIPEEFARREAILRKKWDEDWEQKNKHLNANNLAAKLLGAPSVNAKPKMPLDIIREAGQQQYLQTVKFIKEHGEKALEENNKLMAQQKFTLERIVTEGLPKPEDIARQQQELQQQQQQQ</sequence>
<feature type="compositionally biased region" description="Basic and acidic residues" evidence="14">
    <location>
        <begin position="67"/>
        <end position="84"/>
    </location>
</feature>
<proteinExistence type="inferred from homology"/>
<dbReference type="InterPro" id="IPR050365">
    <property type="entry name" value="TIM50"/>
</dbReference>
<evidence type="ECO:0000256" key="12">
    <source>
        <dbReference type="ARBA" id="ARBA00023136"/>
    </source>
</evidence>
<evidence type="ECO:0000256" key="8">
    <source>
        <dbReference type="ARBA" id="ARBA00022946"/>
    </source>
</evidence>
<keyword evidence="17" id="KW-1185">Reference proteome</keyword>
<evidence type="ECO:0000259" key="15">
    <source>
        <dbReference type="PROSITE" id="PS50969"/>
    </source>
</evidence>
<feature type="transmembrane region" description="Helical" evidence="13">
    <location>
        <begin position="106"/>
        <end position="123"/>
    </location>
</feature>
<dbReference type="GO" id="GO:0015031">
    <property type="term" value="P:protein transport"/>
    <property type="evidence" value="ECO:0007669"/>
    <property type="project" value="UniProtKB-KW"/>
</dbReference>
<keyword evidence="12 13" id="KW-0472">Membrane</keyword>
<keyword evidence="9 13" id="KW-1133">Transmembrane helix</keyword>
<reference evidence="16 17" key="1">
    <citation type="submission" date="2016-02" db="EMBL/GenBank/DDBJ databases">
        <title>Comparative genomic and transcriptomic foundation for Pichia pastoris.</title>
        <authorList>
            <person name="Love K.R."/>
            <person name="Shah K.A."/>
            <person name="Whittaker C.A."/>
            <person name="Wu J."/>
            <person name="Bartlett M.C."/>
            <person name="Ma D."/>
            <person name="Leeson R.L."/>
            <person name="Priest M."/>
            <person name="Young S.K."/>
            <person name="Love J.C."/>
        </authorList>
    </citation>
    <scope>NUCLEOTIDE SEQUENCE [LARGE SCALE GENOMIC DNA]</scope>
    <source>
        <strain evidence="16 17">ATCC 28485</strain>
    </source>
</reference>
<evidence type="ECO:0000256" key="9">
    <source>
        <dbReference type="ARBA" id="ARBA00022989"/>
    </source>
</evidence>
<dbReference type="SUPFAM" id="SSF56784">
    <property type="entry name" value="HAD-like"/>
    <property type="match status" value="1"/>
</dbReference>
<keyword evidence="7 13" id="KW-0653">Protein transport</keyword>
<dbReference type="OrthoDB" id="287041at2759"/>
<evidence type="ECO:0000256" key="1">
    <source>
        <dbReference type="ARBA" id="ARBA00004434"/>
    </source>
</evidence>
<accession>A0A1B2JB84</accession>
<keyword evidence="8 13" id="KW-0809">Transit peptide</keyword>
<dbReference type="AlphaFoldDB" id="A0A1B2JB84"/>
<comment type="subcellular location">
    <subcellularLocation>
        <location evidence="1 13">Mitochondrion inner membrane</location>
        <topology evidence="1 13">Single-pass membrane protein</topology>
    </subcellularLocation>
</comment>
<dbReference type="Proteomes" id="UP000094565">
    <property type="component" value="Chromosome 2"/>
</dbReference>
<evidence type="ECO:0000313" key="17">
    <source>
        <dbReference type="Proteomes" id="UP000094565"/>
    </source>
</evidence>
<dbReference type="GO" id="GO:0005744">
    <property type="term" value="C:TIM23 mitochondrial import inner membrane translocase complex"/>
    <property type="evidence" value="ECO:0007669"/>
    <property type="project" value="UniProtKB-UniRule"/>
</dbReference>
<dbReference type="SMART" id="SM00577">
    <property type="entry name" value="CPDc"/>
    <property type="match status" value="1"/>
</dbReference>
<evidence type="ECO:0000256" key="4">
    <source>
        <dbReference type="ARBA" id="ARBA00022448"/>
    </source>
</evidence>
<dbReference type="Pfam" id="PF03031">
    <property type="entry name" value="NIF"/>
    <property type="match status" value="1"/>
</dbReference>
<keyword evidence="10 13" id="KW-0811">Translocation</keyword>
<evidence type="ECO:0000256" key="2">
    <source>
        <dbReference type="ARBA" id="ARBA00006344"/>
    </source>
</evidence>
<protein>
    <recommendedName>
        <fullName evidence="3 13">Mitochondrial import inner membrane translocase subunit TIM50</fullName>
    </recommendedName>
</protein>
<dbReference type="PANTHER" id="PTHR12210">
    <property type="entry name" value="DULLARD PROTEIN PHOSPHATASE"/>
    <property type="match status" value="1"/>
</dbReference>
<keyword evidence="5 13" id="KW-0812">Transmembrane</keyword>
<feature type="domain" description="FCP1 homology" evidence="15">
    <location>
        <begin position="176"/>
        <end position="317"/>
    </location>
</feature>
<name>A0A1B2JB84_PICPA</name>
<organism evidence="16 17">
    <name type="scientific">Komagataella pastoris</name>
    <name type="common">Yeast</name>
    <name type="synonym">Pichia pastoris</name>
    <dbReference type="NCBI Taxonomy" id="4922"/>
    <lineage>
        <taxon>Eukaryota</taxon>
        <taxon>Fungi</taxon>
        <taxon>Dikarya</taxon>
        <taxon>Ascomycota</taxon>
        <taxon>Saccharomycotina</taxon>
        <taxon>Pichiomycetes</taxon>
        <taxon>Pichiales</taxon>
        <taxon>Pichiaceae</taxon>
        <taxon>Komagataella</taxon>
    </lineage>
</organism>
<feature type="region of interest" description="Disordered" evidence="14">
    <location>
        <begin position="66"/>
        <end position="96"/>
    </location>
</feature>
<dbReference type="InterPro" id="IPR004274">
    <property type="entry name" value="FCP1_dom"/>
</dbReference>
<evidence type="ECO:0000256" key="11">
    <source>
        <dbReference type="ARBA" id="ARBA00023128"/>
    </source>
</evidence>
<keyword evidence="6" id="KW-0999">Mitochondrion inner membrane</keyword>